<dbReference type="Pfam" id="PF08308">
    <property type="entry name" value="PEGA"/>
    <property type="match status" value="1"/>
</dbReference>
<dbReference type="Proteomes" id="UP000230859">
    <property type="component" value="Unassembled WGS sequence"/>
</dbReference>
<sequence>MILLRKIIFYLFVVIYIVVCPMVIMYAIGYIYRPGARQELVQTGLIYLSTVPPGAAVYLEGKRFAQKTPAMIRDLFPGQYQVTMSLKGYEDWSQSVPITAEQASVLDHVLFHPKRWPIQTLSSGSFHNFQVIQNFHVIPKSDLFVLETADRQVGGLYLYDTQSKELKPLIGSDSPWRSQSIEHLYAVKESSQLILSAKDKGDLIFLSVNLDDKPPAIREITSLFQEEKPKYLWWSADNKENLFVYRNRQLHRLNLRRYEVNPEFAEGTRGFGVMKDSAYILRSDGIFMKRSINGQDEKILLKDQDLMHSLFGDEGFFKIYAYPSDLFLFWGDKGQLLTNKLPYQLVRQGVKGFAYDVKKELLLIWRRQDLGIVDFATRPFERDDVFEPAPRLKWVYHGGDQINQAFLVYEGSAVIFRDGNQVLLLDLETFEEPHLSPVVEVFPRSDIYYSDDSGFLYYLDQAKGHFMSLQVVPKESVIQFPEWKETFKRRKKLS</sequence>
<evidence type="ECO:0000313" key="3">
    <source>
        <dbReference type="EMBL" id="PIQ86968.1"/>
    </source>
</evidence>
<evidence type="ECO:0000313" key="4">
    <source>
        <dbReference type="Proteomes" id="UP000230859"/>
    </source>
</evidence>
<accession>A0A2H0LRG2</accession>
<protein>
    <recommendedName>
        <fullName evidence="2">PEGA domain-containing protein</fullName>
    </recommendedName>
</protein>
<keyword evidence="1" id="KW-0812">Transmembrane</keyword>
<keyword evidence="1" id="KW-1133">Transmembrane helix</keyword>
<dbReference type="AlphaFoldDB" id="A0A2H0LRG2"/>
<gene>
    <name evidence="3" type="ORF">COV74_02785</name>
</gene>
<evidence type="ECO:0000259" key="2">
    <source>
        <dbReference type="Pfam" id="PF08308"/>
    </source>
</evidence>
<feature type="transmembrane region" description="Helical" evidence="1">
    <location>
        <begin position="7"/>
        <end position="32"/>
    </location>
</feature>
<evidence type="ECO:0000256" key="1">
    <source>
        <dbReference type="SAM" id="Phobius"/>
    </source>
</evidence>
<comment type="caution">
    <text evidence="3">The sequence shown here is derived from an EMBL/GenBank/DDBJ whole genome shotgun (WGS) entry which is preliminary data.</text>
</comment>
<keyword evidence="1" id="KW-0472">Membrane</keyword>
<name>A0A2H0LRG2_9BACT</name>
<dbReference type="SUPFAM" id="SSF82171">
    <property type="entry name" value="DPP6 N-terminal domain-like"/>
    <property type="match status" value="1"/>
</dbReference>
<feature type="domain" description="PEGA" evidence="2">
    <location>
        <begin position="44"/>
        <end position="106"/>
    </location>
</feature>
<reference evidence="3 4" key="1">
    <citation type="submission" date="2017-09" db="EMBL/GenBank/DDBJ databases">
        <title>Depth-based differentiation of microbial function through sediment-hosted aquifers and enrichment of novel symbionts in the deep terrestrial subsurface.</title>
        <authorList>
            <person name="Probst A.J."/>
            <person name="Ladd B."/>
            <person name="Jarett J.K."/>
            <person name="Geller-Mcgrath D.E."/>
            <person name="Sieber C.M."/>
            <person name="Emerson J.B."/>
            <person name="Anantharaman K."/>
            <person name="Thomas B.C."/>
            <person name="Malmstrom R."/>
            <person name="Stieglmeier M."/>
            <person name="Klingl A."/>
            <person name="Woyke T."/>
            <person name="Ryan C.M."/>
            <person name="Banfield J.F."/>
        </authorList>
    </citation>
    <scope>NUCLEOTIDE SEQUENCE [LARGE SCALE GENOMIC DNA]</scope>
    <source>
        <strain evidence="3">CG11_big_fil_rev_8_21_14_0_20_45_26</strain>
    </source>
</reference>
<organism evidence="3 4">
    <name type="scientific">Candidatus Abzuiibacterium crystallinum</name>
    <dbReference type="NCBI Taxonomy" id="1974748"/>
    <lineage>
        <taxon>Bacteria</taxon>
        <taxon>Pseudomonadati</taxon>
        <taxon>Candidatus Omnitrophota</taxon>
        <taxon>Candidatus Abzuiibacterium</taxon>
    </lineage>
</organism>
<dbReference type="InterPro" id="IPR013229">
    <property type="entry name" value="PEGA"/>
</dbReference>
<proteinExistence type="predicted"/>
<dbReference type="EMBL" id="PCVY01000023">
    <property type="protein sequence ID" value="PIQ86968.1"/>
    <property type="molecule type" value="Genomic_DNA"/>
</dbReference>